<organism evidence="2 3">
    <name type="scientific">Edaphobacter modestus</name>
    <dbReference type="NCBI Taxonomy" id="388466"/>
    <lineage>
        <taxon>Bacteria</taxon>
        <taxon>Pseudomonadati</taxon>
        <taxon>Acidobacteriota</taxon>
        <taxon>Terriglobia</taxon>
        <taxon>Terriglobales</taxon>
        <taxon>Acidobacteriaceae</taxon>
        <taxon>Edaphobacter</taxon>
    </lineage>
</organism>
<dbReference type="EMBL" id="SHKW01000001">
    <property type="protein sequence ID" value="RZU43355.1"/>
    <property type="molecule type" value="Genomic_DNA"/>
</dbReference>
<reference evidence="2 3" key="1">
    <citation type="submission" date="2019-02" db="EMBL/GenBank/DDBJ databases">
        <title>Genomic Encyclopedia of Archaeal and Bacterial Type Strains, Phase II (KMG-II): from individual species to whole genera.</title>
        <authorList>
            <person name="Goeker M."/>
        </authorList>
    </citation>
    <scope>NUCLEOTIDE SEQUENCE [LARGE SCALE GENOMIC DNA]</scope>
    <source>
        <strain evidence="2 3">DSM 18101</strain>
    </source>
</reference>
<evidence type="ECO:0008006" key="4">
    <source>
        <dbReference type="Google" id="ProtNLM"/>
    </source>
</evidence>
<dbReference type="AlphaFoldDB" id="A0A4Q7Z1G2"/>
<feature type="transmembrane region" description="Helical" evidence="1">
    <location>
        <begin position="215"/>
        <end position="233"/>
    </location>
</feature>
<dbReference type="PROSITE" id="PS51257">
    <property type="entry name" value="PROKAR_LIPOPROTEIN"/>
    <property type="match status" value="1"/>
</dbReference>
<feature type="transmembrane region" description="Helical" evidence="1">
    <location>
        <begin position="318"/>
        <end position="338"/>
    </location>
</feature>
<feature type="transmembrane region" description="Helical" evidence="1">
    <location>
        <begin position="146"/>
        <end position="164"/>
    </location>
</feature>
<dbReference type="Proteomes" id="UP000292958">
    <property type="component" value="Unassembled WGS sequence"/>
</dbReference>
<evidence type="ECO:0000313" key="3">
    <source>
        <dbReference type="Proteomes" id="UP000292958"/>
    </source>
</evidence>
<feature type="transmembrane region" description="Helical" evidence="1">
    <location>
        <begin position="12"/>
        <end position="35"/>
    </location>
</feature>
<sequence>MHRRILASASPLTLFVVSCSLLLVFHQAALLYVTYSGHDQAWYLFAAERVLNGAQLYGPYVSDTNPPMIVWFSMLPVLLSRVLPLSETLCLRLIVLVLLLGSTTWCLRILRHVAWMAETTLRALVGLGILYVGLRIVPSNFGQREHLFVILTLPYLFAVSTGAVDGLSRAERCALGLAAGMAICFKPQHALALVAAEMVLLVNRRTLRRLISPEVLTLMVSGVVYLVAVRVVTPRYTKEIVPLLLDTYWAYGTASVAGLLFAMKMRLLVACALFGVSVFLLHSHPLSLAVATFAACSVGSMLAYALQRTGWPYHRYPSSSFLILAAVLLVLNISQPFLRRWEGRTVGRPVAYACLAAVLLAGFGFFPRQLARAPLQRSEVYRFLEERKGTRTVFVFSTTVGWMADVLDLRWNWGARFPCLWFVPAIVQNEHGLPEAGRPFKRLGPERLAAISSIQRTEVAEDLNRFQPSVVMVEHCDREHECQAIEGKSFNTLSWFLEDSRFVEAWSHYRRDSAGPASFDVYFRTP</sequence>
<keyword evidence="3" id="KW-1185">Reference proteome</keyword>
<proteinExistence type="predicted"/>
<dbReference type="RefSeq" id="WP_207231814.1">
    <property type="nucleotide sequence ID" value="NZ_SHKW01000001.1"/>
</dbReference>
<gene>
    <name evidence="2" type="ORF">BDD14_5014</name>
</gene>
<keyword evidence="1" id="KW-1133">Transmembrane helix</keyword>
<feature type="transmembrane region" description="Helical" evidence="1">
    <location>
        <begin position="116"/>
        <end position="134"/>
    </location>
</feature>
<feature type="transmembrane region" description="Helical" evidence="1">
    <location>
        <begin position="350"/>
        <end position="367"/>
    </location>
</feature>
<accession>A0A4Q7Z1G2</accession>
<name>A0A4Q7Z1G2_9BACT</name>
<keyword evidence="1" id="KW-0812">Transmembrane</keyword>
<evidence type="ECO:0000313" key="2">
    <source>
        <dbReference type="EMBL" id="RZU43355.1"/>
    </source>
</evidence>
<keyword evidence="1" id="KW-0472">Membrane</keyword>
<evidence type="ECO:0000256" key="1">
    <source>
        <dbReference type="SAM" id="Phobius"/>
    </source>
</evidence>
<comment type="caution">
    <text evidence="2">The sequence shown here is derived from an EMBL/GenBank/DDBJ whole genome shotgun (WGS) entry which is preliminary data.</text>
</comment>
<feature type="transmembrane region" description="Helical" evidence="1">
    <location>
        <begin position="248"/>
        <end position="281"/>
    </location>
</feature>
<protein>
    <recommendedName>
        <fullName evidence="4">Glycosyltransferase RgtA/B/C/D-like domain-containing protein</fullName>
    </recommendedName>
</protein>
<feature type="transmembrane region" description="Helical" evidence="1">
    <location>
        <begin position="90"/>
        <end position="110"/>
    </location>
</feature>